<dbReference type="Proteomes" id="UP000199182">
    <property type="component" value="Unassembled WGS sequence"/>
</dbReference>
<dbReference type="SUPFAM" id="SSF109604">
    <property type="entry name" value="HD-domain/PDEase-like"/>
    <property type="match status" value="1"/>
</dbReference>
<evidence type="ECO:0000313" key="2">
    <source>
        <dbReference type="EMBL" id="SDN40152.1"/>
    </source>
</evidence>
<dbReference type="AlphaFoldDB" id="A0A1H0B3I8"/>
<feature type="domain" description="HD" evidence="1">
    <location>
        <begin position="21"/>
        <end position="114"/>
    </location>
</feature>
<dbReference type="OrthoDB" id="155250at2"/>
<name>A0A1H0B3I8_9FIRM</name>
<gene>
    <name evidence="2" type="ORF">SAMN05192585_11842</name>
</gene>
<dbReference type="RefSeq" id="WP_092640369.1">
    <property type="nucleotide sequence ID" value="NZ_FNID01000018.1"/>
</dbReference>
<accession>A0A1H0B3I8</accession>
<dbReference type="STRING" id="258515.SAMN05192585_11842"/>
<dbReference type="Gene3D" id="1.10.3210.10">
    <property type="entry name" value="Hypothetical protein af1432"/>
    <property type="match status" value="1"/>
</dbReference>
<evidence type="ECO:0000259" key="1">
    <source>
        <dbReference type="Pfam" id="PF01966"/>
    </source>
</evidence>
<sequence>MENISQIINSMTEYYAGDPRRINHFIKVHEFAKTIGELEGLDAHTLFTLEAAAVVHDIGIKLSEQKYGSSAGNYQELEGPPIAKKMLTELCIDAQVVERVCYLVGHHHTYGNIDGLDYRILVEADFLVNIYEENLSAAQAKMICNKYFKTKTGITLLNRMYPDN</sequence>
<dbReference type="InterPro" id="IPR006674">
    <property type="entry name" value="HD_domain"/>
</dbReference>
<reference evidence="2 3" key="1">
    <citation type="submission" date="2016-10" db="EMBL/GenBank/DDBJ databases">
        <authorList>
            <person name="de Groot N.N."/>
        </authorList>
    </citation>
    <scope>NUCLEOTIDE SEQUENCE [LARGE SCALE GENOMIC DNA]</scope>
    <source>
        <strain evidence="2 3">CGMCC 1.5012</strain>
    </source>
</reference>
<dbReference type="CDD" id="cd00077">
    <property type="entry name" value="HDc"/>
    <property type="match status" value="1"/>
</dbReference>
<proteinExistence type="predicted"/>
<protein>
    <submittedName>
        <fullName evidence="2">HD domain-containing protein</fullName>
    </submittedName>
</protein>
<dbReference type="EMBL" id="FNID01000018">
    <property type="protein sequence ID" value="SDN40152.1"/>
    <property type="molecule type" value="Genomic_DNA"/>
</dbReference>
<organism evidence="2 3">
    <name type="scientific">Acetanaerobacterium elongatum</name>
    <dbReference type="NCBI Taxonomy" id="258515"/>
    <lineage>
        <taxon>Bacteria</taxon>
        <taxon>Bacillati</taxon>
        <taxon>Bacillota</taxon>
        <taxon>Clostridia</taxon>
        <taxon>Eubacteriales</taxon>
        <taxon>Oscillospiraceae</taxon>
        <taxon>Acetanaerobacterium</taxon>
    </lineage>
</organism>
<dbReference type="Pfam" id="PF01966">
    <property type="entry name" value="HD"/>
    <property type="match status" value="1"/>
</dbReference>
<dbReference type="InterPro" id="IPR003607">
    <property type="entry name" value="HD/PDEase_dom"/>
</dbReference>
<evidence type="ECO:0000313" key="3">
    <source>
        <dbReference type="Proteomes" id="UP000199182"/>
    </source>
</evidence>
<keyword evidence="3" id="KW-1185">Reference proteome</keyword>